<dbReference type="OrthoDB" id="9991317at2759"/>
<feature type="compositionally biased region" description="Basic and acidic residues" evidence="1">
    <location>
        <begin position="232"/>
        <end position="241"/>
    </location>
</feature>
<evidence type="ECO:0000313" key="2">
    <source>
        <dbReference type="EMBL" id="KIK35494.1"/>
    </source>
</evidence>
<keyword evidence="3" id="KW-1185">Reference proteome</keyword>
<accession>A0A0D0ABT1</accession>
<proteinExistence type="predicted"/>
<gene>
    <name evidence="2" type="ORF">CY34DRAFT_16983</name>
</gene>
<feature type="region of interest" description="Disordered" evidence="1">
    <location>
        <begin position="201"/>
        <end position="241"/>
    </location>
</feature>
<dbReference type="AlphaFoldDB" id="A0A0D0ABT1"/>
<dbReference type="InParanoid" id="A0A0D0ABT1"/>
<evidence type="ECO:0000313" key="3">
    <source>
        <dbReference type="Proteomes" id="UP000054485"/>
    </source>
</evidence>
<name>A0A0D0ABT1_9AGAM</name>
<dbReference type="EMBL" id="KN835618">
    <property type="protein sequence ID" value="KIK35494.1"/>
    <property type="molecule type" value="Genomic_DNA"/>
</dbReference>
<dbReference type="Proteomes" id="UP000054485">
    <property type="component" value="Unassembled WGS sequence"/>
</dbReference>
<protein>
    <submittedName>
        <fullName evidence="2">Uncharacterized protein</fullName>
    </submittedName>
</protein>
<reference evidence="2 3" key="1">
    <citation type="submission" date="2014-04" db="EMBL/GenBank/DDBJ databases">
        <authorList>
            <consortium name="DOE Joint Genome Institute"/>
            <person name="Kuo A."/>
            <person name="Ruytinx J."/>
            <person name="Rineau F."/>
            <person name="Colpaert J."/>
            <person name="Kohler A."/>
            <person name="Nagy L.G."/>
            <person name="Floudas D."/>
            <person name="Copeland A."/>
            <person name="Barry K.W."/>
            <person name="Cichocki N."/>
            <person name="Veneault-Fourrey C."/>
            <person name="LaButti K."/>
            <person name="Lindquist E.A."/>
            <person name="Lipzen A."/>
            <person name="Lundell T."/>
            <person name="Morin E."/>
            <person name="Murat C."/>
            <person name="Sun H."/>
            <person name="Tunlid A."/>
            <person name="Henrissat B."/>
            <person name="Grigoriev I.V."/>
            <person name="Hibbett D.S."/>
            <person name="Martin F."/>
            <person name="Nordberg H.P."/>
            <person name="Cantor M.N."/>
            <person name="Hua S.X."/>
        </authorList>
    </citation>
    <scope>NUCLEOTIDE SEQUENCE [LARGE SCALE GENOMIC DNA]</scope>
    <source>
        <strain evidence="2 3">UH-Slu-Lm8-n1</strain>
    </source>
</reference>
<organism evidence="2 3">
    <name type="scientific">Suillus luteus UH-Slu-Lm8-n1</name>
    <dbReference type="NCBI Taxonomy" id="930992"/>
    <lineage>
        <taxon>Eukaryota</taxon>
        <taxon>Fungi</taxon>
        <taxon>Dikarya</taxon>
        <taxon>Basidiomycota</taxon>
        <taxon>Agaricomycotina</taxon>
        <taxon>Agaricomycetes</taxon>
        <taxon>Agaricomycetidae</taxon>
        <taxon>Boletales</taxon>
        <taxon>Suillineae</taxon>
        <taxon>Suillaceae</taxon>
        <taxon>Suillus</taxon>
    </lineage>
</organism>
<feature type="compositionally biased region" description="Polar residues" evidence="1">
    <location>
        <begin position="216"/>
        <end position="227"/>
    </location>
</feature>
<dbReference type="HOGENOM" id="CLU_1152398_0_0_1"/>
<reference evidence="3" key="2">
    <citation type="submission" date="2015-01" db="EMBL/GenBank/DDBJ databases">
        <title>Evolutionary Origins and Diversification of the Mycorrhizal Mutualists.</title>
        <authorList>
            <consortium name="DOE Joint Genome Institute"/>
            <consortium name="Mycorrhizal Genomics Consortium"/>
            <person name="Kohler A."/>
            <person name="Kuo A."/>
            <person name="Nagy L.G."/>
            <person name="Floudas D."/>
            <person name="Copeland A."/>
            <person name="Barry K.W."/>
            <person name="Cichocki N."/>
            <person name="Veneault-Fourrey C."/>
            <person name="LaButti K."/>
            <person name="Lindquist E.A."/>
            <person name="Lipzen A."/>
            <person name="Lundell T."/>
            <person name="Morin E."/>
            <person name="Murat C."/>
            <person name="Riley R."/>
            <person name="Ohm R."/>
            <person name="Sun H."/>
            <person name="Tunlid A."/>
            <person name="Henrissat B."/>
            <person name="Grigoriev I.V."/>
            <person name="Hibbett D.S."/>
            <person name="Martin F."/>
        </authorList>
    </citation>
    <scope>NUCLEOTIDE SEQUENCE [LARGE SCALE GENOMIC DNA]</scope>
    <source>
        <strain evidence="3">UH-Slu-Lm8-n1</strain>
    </source>
</reference>
<evidence type="ECO:0000256" key="1">
    <source>
        <dbReference type="SAM" id="MobiDB-lite"/>
    </source>
</evidence>
<sequence length="241" mass="26731">MSETPPSALASPAIPSLLSPISADMLIWFKLQSLDVMWVMILKFGTTLWDRYSQYQGSTVEFNIYHGRRHFTIVNSNPKKSADILGSVTVANGALRFKPILANFIHGWFFDRRFAHHLKAVSHHFDVVSMATTSLAVDAFSCGIRNGALATAVELVEHGHAVFWTQLVHFHTTLDELSMARHTGAALGKKILLGSVVQTRSEPELNPPNPFAGVQSRVQPFSLNRTHGQVRGSEKMVEEPD</sequence>